<sequence>MKEDKEKGNPAGDFTKNGGIWPSCYDTTTECHKKEQNSKLGICPRFCNITQGCHDTTANIDTKEVLRFLMVGKEMWTYRMRATIPETFNQEQMTPQAKMWMEF</sequence>
<evidence type="ECO:0000313" key="1">
    <source>
        <dbReference type="EMBL" id="MBA0843678.1"/>
    </source>
</evidence>
<feature type="non-terminal residue" evidence="1">
    <location>
        <position position="1"/>
    </location>
</feature>
<organism evidence="1 2">
    <name type="scientific">Gossypium armourianum</name>
    <dbReference type="NCBI Taxonomy" id="34283"/>
    <lineage>
        <taxon>Eukaryota</taxon>
        <taxon>Viridiplantae</taxon>
        <taxon>Streptophyta</taxon>
        <taxon>Embryophyta</taxon>
        <taxon>Tracheophyta</taxon>
        <taxon>Spermatophyta</taxon>
        <taxon>Magnoliopsida</taxon>
        <taxon>eudicotyledons</taxon>
        <taxon>Gunneridae</taxon>
        <taxon>Pentapetalae</taxon>
        <taxon>rosids</taxon>
        <taxon>malvids</taxon>
        <taxon>Malvales</taxon>
        <taxon>Malvaceae</taxon>
        <taxon>Malvoideae</taxon>
        <taxon>Gossypium</taxon>
    </lineage>
</organism>
<reference evidence="1 2" key="1">
    <citation type="journal article" date="2019" name="Genome Biol. Evol.">
        <title>Insights into the evolution of the New World diploid cottons (Gossypium, subgenus Houzingenia) based on genome sequencing.</title>
        <authorList>
            <person name="Grover C.E."/>
            <person name="Arick M.A. 2nd"/>
            <person name="Thrash A."/>
            <person name="Conover J.L."/>
            <person name="Sanders W.S."/>
            <person name="Peterson D.G."/>
            <person name="Frelichowski J.E."/>
            <person name="Scheffler J.A."/>
            <person name="Scheffler B.E."/>
            <person name="Wendel J.F."/>
        </authorList>
    </citation>
    <scope>NUCLEOTIDE SEQUENCE [LARGE SCALE GENOMIC DNA]</scope>
    <source>
        <strain evidence="1">6</strain>
        <tissue evidence="1">Leaf</tissue>
    </source>
</reference>
<keyword evidence="2" id="KW-1185">Reference proteome</keyword>
<proteinExistence type="predicted"/>
<dbReference type="AlphaFoldDB" id="A0A7J9KB58"/>
<protein>
    <submittedName>
        <fullName evidence="1">Uncharacterized protein</fullName>
    </submittedName>
</protein>
<gene>
    <name evidence="1" type="ORF">Goarm_000844</name>
</gene>
<name>A0A7J9KB58_9ROSI</name>
<evidence type="ECO:0000313" key="2">
    <source>
        <dbReference type="Proteomes" id="UP000593575"/>
    </source>
</evidence>
<dbReference type="Proteomes" id="UP000593575">
    <property type="component" value="Unassembled WGS sequence"/>
</dbReference>
<accession>A0A7J9KB58</accession>
<comment type="caution">
    <text evidence="1">The sequence shown here is derived from an EMBL/GenBank/DDBJ whole genome shotgun (WGS) entry which is preliminary data.</text>
</comment>
<dbReference type="EMBL" id="JABFAE010000013">
    <property type="protein sequence ID" value="MBA0843678.1"/>
    <property type="molecule type" value="Genomic_DNA"/>
</dbReference>